<dbReference type="Pfam" id="PF04380">
    <property type="entry name" value="BMFP"/>
    <property type="match status" value="1"/>
</dbReference>
<comment type="function">
    <text evidence="1">Required for efficient ubiquinone (coenzyme Q) biosynthesis. UbiK is probably an accessory factor of Ubi enzymes and facilitates ubiquinone biosynthesis by acting as an assembly factor, a targeting factor, or both.</text>
</comment>
<evidence type="ECO:0000313" key="2">
    <source>
        <dbReference type="EMBL" id="GAA4891598.1"/>
    </source>
</evidence>
<dbReference type="HAMAP" id="MF_02216">
    <property type="entry name" value="UbiK"/>
    <property type="match status" value="1"/>
</dbReference>
<accession>A0ABP9F1B1</accession>
<dbReference type="InterPro" id="IPR007475">
    <property type="entry name" value="UbiK"/>
</dbReference>
<protein>
    <recommendedName>
        <fullName evidence="1">Ubiquinone biosynthesis accessory factor UbiK</fullName>
    </recommendedName>
</protein>
<evidence type="ECO:0000256" key="1">
    <source>
        <dbReference type="HAMAP-Rule" id="MF_02216"/>
    </source>
</evidence>
<dbReference type="PANTHER" id="PTHR38040:SF1">
    <property type="entry name" value="UBIQUINONE BIOSYNTHESIS ACCESSORY FACTOR UBIK"/>
    <property type="match status" value="1"/>
</dbReference>
<dbReference type="Proteomes" id="UP001499988">
    <property type="component" value="Unassembled WGS sequence"/>
</dbReference>
<comment type="subcellular location">
    <subcellularLocation>
        <location evidence="1">Cytoplasm</location>
    </subcellularLocation>
</comment>
<keyword evidence="1" id="KW-0963">Cytoplasm</keyword>
<comment type="similarity">
    <text evidence="1">Belongs to the UbiK family.</text>
</comment>
<gene>
    <name evidence="1" type="primary">ubiK</name>
    <name evidence="2" type="ORF">GCM10023333_26140</name>
</gene>
<dbReference type="EMBL" id="BAABJZ010000086">
    <property type="protein sequence ID" value="GAA4891598.1"/>
    <property type="molecule type" value="Genomic_DNA"/>
</dbReference>
<name>A0ABP9F1B1_9GAMM</name>
<sequence>MLNPQKLEELAQQLASTLPPGVKAAADEFEVKAKSVLQSQLSKLDFVSRDEFDRQTAVLAKTRMMVEQLEARLDALETPAPEQSDAE</sequence>
<organism evidence="2 3">
    <name type="scientific">Ferrimonas pelagia</name>
    <dbReference type="NCBI Taxonomy" id="1177826"/>
    <lineage>
        <taxon>Bacteria</taxon>
        <taxon>Pseudomonadati</taxon>
        <taxon>Pseudomonadota</taxon>
        <taxon>Gammaproteobacteria</taxon>
        <taxon>Alteromonadales</taxon>
        <taxon>Ferrimonadaceae</taxon>
        <taxon>Ferrimonas</taxon>
    </lineage>
</organism>
<dbReference type="PANTHER" id="PTHR38040">
    <property type="entry name" value="UBIQUINONE BIOSYNTHESIS ACCESSORY FACTOR UBIK"/>
    <property type="match status" value="1"/>
</dbReference>
<keyword evidence="3" id="KW-1185">Reference proteome</keyword>
<comment type="pathway">
    <text evidence="1">Cofactor biosynthesis; ubiquinone biosynthesis.</text>
</comment>
<evidence type="ECO:0000313" key="3">
    <source>
        <dbReference type="Proteomes" id="UP001499988"/>
    </source>
</evidence>
<proteinExistence type="inferred from homology"/>
<keyword evidence="1" id="KW-0831">Ubiquinone biosynthesis</keyword>
<comment type="caution">
    <text evidence="2">The sequence shown here is derived from an EMBL/GenBank/DDBJ whole genome shotgun (WGS) entry which is preliminary data.</text>
</comment>
<dbReference type="RefSeq" id="WP_345335851.1">
    <property type="nucleotide sequence ID" value="NZ_BAABJZ010000086.1"/>
</dbReference>
<reference evidence="3" key="1">
    <citation type="journal article" date="2019" name="Int. J. Syst. Evol. Microbiol.">
        <title>The Global Catalogue of Microorganisms (GCM) 10K type strain sequencing project: providing services to taxonomists for standard genome sequencing and annotation.</title>
        <authorList>
            <consortium name="The Broad Institute Genomics Platform"/>
            <consortium name="The Broad Institute Genome Sequencing Center for Infectious Disease"/>
            <person name="Wu L."/>
            <person name="Ma J."/>
        </authorList>
    </citation>
    <scope>NUCLEOTIDE SEQUENCE [LARGE SCALE GENOMIC DNA]</scope>
    <source>
        <strain evidence="3">JCM 18401</strain>
    </source>
</reference>